<keyword evidence="4" id="KW-1185">Reference proteome</keyword>
<dbReference type="InterPro" id="IPR000620">
    <property type="entry name" value="EamA_dom"/>
</dbReference>
<dbReference type="EMBL" id="LGLV01000004">
    <property type="protein sequence ID" value="OBZ96704.1"/>
    <property type="molecule type" value="Genomic_DNA"/>
</dbReference>
<sequence length="308" mass="33646">MKGCARRAPRLREPFVNTSVLSGILLTIFSYFLFTLQDASVKWLVVALPVWQILFVRSVTIFAICAVIGRRPLLQRSLRSPVLKPMILRNLLLLAAWLSYYTAARDLGLAELTTLYYAAPILITILAVPILKEDVPPLRWVAVFVGFAGVLVATDPFGTGMKLSLPVWLALQAAVFWAISTVLLRKTAMQEVTLVQMTISSGFFILFTGVAVVVTWVPPSLADVGLMVGTGVIAGIAQYALFEGMRRAPVSILAPFEYSSLIWAFGLGFLIWGDIPASQVFGGAALIFSAGMIIILGERFGRRRLPLG</sequence>
<keyword evidence="1" id="KW-1133">Transmembrane helix</keyword>
<name>A0A1C7PAE2_9HYPH</name>
<feature type="domain" description="EamA" evidence="2">
    <location>
        <begin position="167"/>
        <end position="294"/>
    </location>
</feature>
<feature type="transmembrane region" description="Helical" evidence="1">
    <location>
        <begin position="254"/>
        <end position="273"/>
    </location>
</feature>
<evidence type="ECO:0000313" key="4">
    <source>
        <dbReference type="Proteomes" id="UP000093111"/>
    </source>
</evidence>
<dbReference type="Proteomes" id="UP000093111">
    <property type="component" value="Unassembled WGS sequence"/>
</dbReference>
<dbReference type="PANTHER" id="PTHR22911">
    <property type="entry name" value="ACYL-MALONYL CONDENSING ENZYME-RELATED"/>
    <property type="match status" value="1"/>
</dbReference>
<evidence type="ECO:0000259" key="2">
    <source>
        <dbReference type="Pfam" id="PF00892"/>
    </source>
</evidence>
<dbReference type="SUPFAM" id="SSF103481">
    <property type="entry name" value="Multidrug resistance efflux transporter EmrE"/>
    <property type="match status" value="2"/>
</dbReference>
<dbReference type="Pfam" id="PF00892">
    <property type="entry name" value="EamA"/>
    <property type="match status" value="2"/>
</dbReference>
<feature type="transmembrane region" description="Helical" evidence="1">
    <location>
        <begin position="197"/>
        <end position="218"/>
    </location>
</feature>
<evidence type="ECO:0000313" key="3">
    <source>
        <dbReference type="EMBL" id="OBZ96704.1"/>
    </source>
</evidence>
<organism evidence="3 4">
    <name type="scientific">Pararhizobium polonicum</name>
    <dbReference type="NCBI Taxonomy" id="1612624"/>
    <lineage>
        <taxon>Bacteria</taxon>
        <taxon>Pseudomonadati</taxon>
        <taxon>Pseudomonadota</taxon>
        <taxon>Alphaproteobacteria</taxon>
        <taxon>Hyphomicrobiales</taxon>
        <taxon>Rhizobiaceae</taxon>
        <taxon>Rhizobium/Agrobacterium group</taxon>
        <taxon>Pararhizobium</taxon>
    </lineage>
</organism>
<feature type="transmembrane region" description="Helical" evidence="1">
    <location>
        <begin position="138"/>
        <end position="159"/>
    </location>
</feature>
<comment type="caution">
    <text evidence="3">The sequence shown here is derived from an EMBL/GenBank/DDBJ whole genome shotgun (WGS) entry which is preliminary data.</text>
</comment>
<dbReference type="InterPro" id="IPR037185">
    <property type="entry name" value="EmrE-like"/>
</dbReference>
<dbReference type="AlphaFoldDB" id="A0A1C7PAE2"/>
<feature type="transmembrane region" description="Helical" evidence="1">
    <location>
        <begin position="279"/>
        <end position="297"/>
    </location>
</feature>
<feature type="transmembrane region" description="Helical" evidence="1">
    <location>
        <begin position="87"/>
        <end position="103"/>
    </location>
</feature>
<feature type="domain" description="EamA" evidence="2">
    <location>
        <begin position="22"/>
        <end position="153"/>
    </location>
</feature>
<reference evidence="3 4" key="1">
    <citation type="journal article" date="2016" name="Syst. Appl. Microbiol.">
        <title>Pararhizobium polonicum sp. nov. isolated from tumors on stone fruit rootstocks.</title>
        <authorList>
            <person name="Pulawska J."/>
            <person name="Kuzmanovic N."/>
            <person name="Willems A."/>
            <person name="Pothier J.F."/>
        </authorList>
    </citation>
    <scope>NUCLEOTIDE SEQUENCE [LARGE SCALE GENOMIC DNA]</scope>
    <source>
        <strain evidence="3 4">F5.1</strain>
    </source>
</reference>
<feature type="transmembrane region" description="Helical" evidence="1">
    <location>
        <begin position="165"/>
        <end position="185"/>
    </location>
</feature>
<dbReference type="PATRIC" id="fig|1612624.7.peg.591"/>
<feature type="transmembrane region" description="Helical" evidence="1">
    <location>
        <begin position="15"/>
        <end position="34"/>
    </location>
</feature>
<proteinExistence type="predicted"/>
<accession>A0A1C7PAE2</accession>
<feature type="transmembrane region" description="Helical" evidence="1">
    <location>
        <begin position="224"/>
        <end position="242"/>
    </location>
</feature>
<feature type="transmembrane region" description="Helical" evidence="1">
    <location>
        <begin position="115"/>
        <end position="131"/>
    </location>
</feature>
<keyword evidence="1" id="KW-0812">Transmembrane</keyword>
<dbReference type="GO" id="GO:0016020">
    <property type="term" value="C:membrane"/>
    <property type="evidence" value="ECO:0007669"/>
    <property type="project" value="InterPro"/>
</dbReference>
<feature type="transmembrane region" description="Helical" evidence="1">
    <location>
        <begin position="46"/>
        <end position="67"/>
    </location>
</feature>
<protein>
    <submittedName>
        <fullName evidence="3">Membrane protein</fullName>
    </submittedName>
</protein>
<gene>
    <name evidence="3" type="ORF">ADU59_02850</name>
</gene>
<evidence type="ECO:0000256" key="1">
    <source>
        <dbReference type="SAM" id="Phobius"/>
    </source>
</evidence>
<dbReference type="PANTHER" id="PTHR22911:SF103">
    <property type="entry name" value="BLR2811 PROTEIN"/>
    <property type="match status" value="1"/>
</dbReference>
<keyword evidence="1" id="KW-0472">Membrane</keyword>